<sequence>MTAPTVPPAAAAPPAHDAPPGAAPPRRPQPARRAERPPRPPRQPLQGTPALVSSISTMVALVCLWAVLHLLVLAQVSHARAQDLLFEEFRVQLAGATAPVDGTAEPGAPVALLRIPRLDLEEVVVEGTAPGDLFAGPGHKRDSVLPGQVGTSLVFGRAATYGAPFADLSELEAGDRIEVTTGQGELDLRVVAVRRAGDPNRARPEGAARVTLVSAEGSGRLAGFRPGKALYVDAEAPKGFPSPGGYSPAVPPSEEAMARGVESLPSVCLGLALLIALTLGVIAARLRWSVGLVWVVAAPVAIALAWFTTDAAMRLFPNLI</sequence>
<proteinExistence type="predicted"/>
<dbReference type="Gene3D" id="2.40.260.10">
    <property type="entry name" value="Sortase"/>
    <property type="match status" value="1"/>
</dbReference>
<dbReference type="RefSeq" id="WP_179647894.1">
    <property type="nucleotide sequence ID" value="NZ_JACBZM010000001.1"/>
</dbReference>
<keyword evidence="3" id="KW-1133">Transmembrane helix</keyword>
<feature type="transmembrane region" description="Helical" evidence="3">
    <location>
        <begin position="267"/>
        <end position="286"/>
    </location>
</feature>
<evidence type="ECO:0000256" key="1">
    <source>
        <dbReference type="ARBA" id="ARBA00022801"/>
    </source>
</evidence>
<feature type="transmembrane region" description="Helical" evidence="3">
    <location>
        <begin position="50"/>
        <end position="74"/>
    </location>
</feature>
<feature type="region of interest" description="Disordered" evidence="2">
    <location>
        <begin position="1"/>
        <end position="48"/>
    </location>
</feature>
<dbReference type="Pfam" id="PF04203">
    <property type="entry name" value="Sortase"/>
    <property type="match status" value="1"/>
</dbReference>
<keyword evidence="1 4" id="KW-0378">Hydrolase</keyword>
<evidence type="ECO:0000256" key="2">
    <source>
        <dbReference type="SAM" id="MobiDB-lite"/>
    </source>
</evidence>
<evidence type="ECO:0000313" key="4">
    <source>
        <dbReference type="EMBL" id="NYI43823.1"/>
    </source>
</evidence>
<organism evidence="4 5">
    <name type="scientific">Nocardioides aromaticivorans</name>
    <dbReference type="NCBI Taxonomy" id="200618"/>
    <lineage>
        <taxon>Bacteria</taxon>
        <taxon>Bacillati</taxon>
        <taxon>Actinomycetota</taxon>
        <taxon>Actinomycetes</taxon>
        <taxon>Propionibacteriales</taxon>
        <taxon>Nocardioidaceae</taxon>
        <taxon>Nocardioides</taxon>
    </lineage>
</organism>
<comment type="caution">
    <text evidence="4">The sequence shown here is derived from an EMBL/GenBank/DDBJ whole genome shotgun (WGS) entry which is preliminary data.</text>
</comment>
<name>A0A7Y9ZGG8_9ACTN</name>
<feature type="transmembrane region" description="Helical" evidence="3">
    <location>
        <begin position="292"/>
        <end position="316"/>
    </location>
</feature>
<dbReference type="InterPro" id="IPR023365">
    <property type="entry name" value="Sortase_dom-sf"/>
</dbReference>
<reference evidence="4 5" key="1">
    <citation type="submission" date="2020-07" db="EMBL/GenBank/DDBJ databases">
        <title>Sequencing the genomes of 1000 actinobacteria strains.</title>
        <authorList>
            <person name="Klenk H.-P."/>
        </authorList>
    </citation>
    <scope>NUCLEOTIDE SEQUENCE [LARGE SCALE GENOMIC DNA]</scope>
    <source>
        <strain evidence="4 5">DSM 15131</strain>
    </source>
</reference>
<accession>A0A7Y9ZGG8</accession>
<dbReference type="SUPFAM" id="SSF63817">
    <property type="entry name" value="Sortase"/>
    <property type="match status" value="1"/>
</dbReference>
<dbReference type="AlphaFoldDB" id="A0A7Y9ZGG8"/>
<evidence type="ECO:0000313" key="5">
    <source>
        <dbReference type="Proteomes" id="UP000562045"/>
    </source>
</evidence>
<gene>
    <name evidence="4" type="ORF">BJ993_000903</name>
</gene>
<dbReference type="EC" id="3.4.22.70" evidence="4"/>
<dbReference type="Proteomes" id="UP000562045">
    <property type="component" value="Unassembled WGS sequence"/>
</dbReference>
<feature type="compositionally biased region" description="Pro residues" evidence="2">
    <location>
        <begin position="1"/>
        <end position="11"/>
    </location>
</feature>
<dbReference type="CDD" id="cd05830">
    <property type="entry name" value="Sortase_E"/>
    <property type="match status" value="1"/>
</dbReference>
<keyword evidence="3" id="KW-0812">Transmembrane</keyword>
<dbReference type="GO" id="GO:0016787">
    <property type="term" value="F:hydrolase activity"/>
    <property type="evidence" value="ECO:0007669"/>
    <property type="project" value="UniProtKB-KW"/>
</dbReference>
<evidence type="ECO:0000256" key="3">
    <source>
        <dbReference type="SAM" id="Phobius"/>
    </source>
</evidence>
<protein>
    <submittedName>
        <fullName evidence="4">Sortase A</fullName>
        <ecNumber evidence="4">3.4.22.70</ecNumber>
    </submittedName>
</protein>
<dbReference type="InterPro" id="IPR005754">
    <property type="entry name" value="Sortase"/>
</dbReference>
<dbReference type="InterPro" id="IPR042003">
    <property type="entry name" value="Sortase_E"/>
</dbReference>
<dbReference type="EMBL" id="JACBZM010000001">
    <property type="protein sequence ID" value="NYI43823.1"/>
    <property type="molecule type" value="Genomic_DNA"/>
</dbReference>
<keyword evidence="3" id="KW-0472">Membrane</keyword>